<evidence type="ECO:0000256" key="7">
    <source>
        <dbReference type="ARBA" id="ARBA00023006"/>
    </source>
</evidence>
<dbReference type="GO" id="GO:0034045">
    <property type="term" value="C:phagophore assembly site membrane"/>
    <property type="evidence" value="ECO:0007669"/>
    <property type="project" value="UniProtKB-SubCell"/>
</dbReference>
<keyword evidence="7 10" id="KW-0072">Autophagy</keyword>
<name>A0A8D8QWP6_9HEMI</name>
<comment type="caution">
    <text evidence="10">Lacks conserved residue(s) required for the propagation of feature annotation.</text>
</comment>
<dbReference type="PANTHER" id="PTHR13038">
    <property type="entry name" value="APG9 AUTOPHAGY 9"/>
    <property type="match status" value="1"/>
</dbReference>
<dbReference type="InterPro" id="IPR007241">
    <property type="entry name" value="Autophagy-rel_prot_9"/>
</dbReference>
<evidence type="ECO:0000256" key="3">
    <source>
        <dbReference type="ARBA" id="ARBA00018074"/>
    </source>
</evidence>
<evidence type="ECO:0000313" key="11">
    <source>
        <dbReference type="EMBL" id="CAG6639097.1"/>
    </source>
</evidence>
<dbReference type="EMBL" id="HBUF01105435">
    <property type="protein sequence ID" value="CAG6639097.1"/>
    <property type="molecule type" value="Transcribed_RNA"/>
</dbReference>
<evidence type="ECO:0000256" key="9">
    <source>
        <dbReference type="ARBA" id="ARBA00023136"/>
    </source>
</evidence>
<keyword evidence="6 10" id="KW-1133">Transmembrane helix</keyword>
<dbReference type="GO" id="GO:0006869">
    <property type="term" value="P:lipid transport"/>
    <property type="evidence" value="ECO:0007669"/>
    <property type="project" value="UniProtKB-KW"/>
</dbReference>
<dbReference type="EMBL" id="HBUF01345188">
    <property type="protein sequence ID" value="CAG6708642.1"/>
    <property type="molecule type" value="Transcribed_RNA"/>
</dbReference>
<dbReference type="PANTHER" id="PTHR13038:SF10">
    <property type="entry name" value="AUTOPHAGY-RELATED PROTEIN 9"/>
    <property type="match status" value="1"/>
</dbReference>
<dbReference type="GO" id="GO:0000422">
    <property type="term" value="P:autophagy of mitochondrion"/>
    <property type="evidence" value="ECO:0007669"/>
    <property type="project" value="TreeGrafter"/>
</dbReference>
<feature type="transmembrane region" description="Helical" evidence="10">
    <location>
        <begin position="131"/>
        <end position="149"/>
    </location>
</feature>
<dbReference type="GO" id="GO:0034727">
    <property type="term" value="P:piecemeal microautophagy of the nucleus"/>
    <property type="evidence" value="ECO:0007669"/>
    <property type="project" value="TreeGrafter"/>
</dbReference>
<feature type="transmembrane region" description="Helical" evidence="10">
    <location>
        <begin position="290"/>
        <end position="314"/>
    </location>
</feature>
<evidence type="ECO:0000256" key="4">
    <source>
        <dbReference type="ARBA" id="ARBA00022448"/>
    </source>
</evidence>
<dbReference type="Pfam" id="PF04109">
    <property type="entry name" value="ATG9"/>
    <property type="match status" value="1"/>
</dbReference>
<dbReference type="GO" id="GO:0005776">
    <property type="term" value="C:autophagosome"/>
    <property type="evidence" value="ECO:0007669"/>
    <property type="project" value="TreeGrafter"/>
</dbReference>
<protein>
    <recommendedName>
        <fullName evidence="3 10">Autophagy-related protein 9</fullName>
    </recommendedName>
</protein>
<evidence type="ECO:0000256" key="10">
    <source>
        <dbReference type="RuleBase" id="RU364027"/>
    </source>
</evidence>
<keyword evidence="4 10" id="KW-0813">Transport</keyword>
<dbReference type="EMBL" id="HBUF01657713">
    <property type="protein sequence ID" value="CAG6788091.1"/>
    <property type="molecule type" value="Transcribed_RNA"/>
</dbReference>
<dbReference type="EMBL" id="HBUF01657715">
    <property type="protein sequence ID" value="CAG6788093.1"/>
    <property type="molecule type" value="Transcribed_RNA"/>
</dbReference>
<dbReference type="AlphaFoldDB" id="A0A8D8QWP6"/>
<comment type="function">
    <text evidence="10">Phospholipid scramblase involved in autophagy. Cycles between the preautophagosomal structure/phagophore assembly site (PAS) and the cytoplasmic vesicle pool and supplies membrane for the growing autophagosome. Lipid scramblase activity plays a key role in preautophagosomal structure/phagophore assembly by distributing the phospholipids that arrive through ATG2 from the cytoplasmic to the luminal leaflet of the bilayer, thereby driving autophagosomal membrane expansion.</text>
</comment>
<comment type="subcellular location">
    <subcellularLocation>
        <location evidence="1 10">Preautophagosomal structure membrane</location>
        <topology evidence="1 10">Multi-pass membrane protein</topology>
    </subcellularLocation>
</comment>
<accession>A0A8D8QWP6</accession>
<evidence type="ECO:0000256" key="1">
    <source>
        <dbReference type="ARBA" id="ARBA00004511"/>
    </source>
</evidence>
<keyword evidence="8 10" id="KW-0445">Lipid transport</keyword>
<comment type="similarity">
    <text evidence="2 10">Belongs to the ATG9 family.</text>
</comment>
<keyword evidence="5 10" id="KW-0812">Transmembrane</keyword>
<sequence length="717" mass="82688">MTNTYQTLNVVNVVDVDPDEPPQEGGVMIHVVPENPHAHRWNHVEDLDCFFSAVYEYHQKSGFKCMMIEKVGELFRFGFLVFFLTYSWKCIDYDIVFGNKLPPGITINNASKVSIYDSFMTLGQCSSQIPLWLWVFDSLMLLIWLWLVFKAVYRIYQFLDIQAFYNIALKISDNDLQNITWHDILSKLIETQRVQQMCVHKKELTPLDIYQRILRYDNYTVALVNKSLLPPQLEVPLIGNVIFFTPDLKLNLELLFFYGPFAFFDEWHLKPDYKKSNKRLELAKQLEKHLTYFAIFNLTVAPFTIVWHFIMIALNHVQEIKQNPGLFTLRHWSLYSTYYLRHFNELDHELSARLTRAWRPASRYMSSFTSPVLAVVAKNFIFISSAGLAVLLLWTIIDNSVSQLEEVLTSVLVLTSVIVILKAFIPDENLVWCPEDLMTVILKQIHYCPTWWKGQAHTTRVRDEFSQLFQYKIVYVLQQLCSPLVTPYILYFHMKPKSLEIVDFFRNFTVEVMGVGDVCSFAQMDVKKHGSPLWQMTEVPAASSSNTLDQAEGGKTELSLMHFTQTNPYWKPPTEEAQNFVSMVKNEAKKELISTMYGDNPDNTSFMSSYGININSVYAGPSQPTARPLPVHMNISRMEGPPAPPHTINPLPTFPFGDISQEMSATGGDDMSISALYLHELHHRHAGTSGLDASSSLFRSRYQPQERTPLLQQDKHS</sequence>
<dbReference type="EMBL" id="HBUF01345189">
    <property type="protein sequence ID" value="CAG6708643.1"/>
    <property type="molecule type" value="Transcribed_RNA"/>
</dbReference>
<evidence type="ECO:0000256" key="2">
    <source>
        <dbReference type="ARBA" id="ARBA00006185"/>
    </source>
</evidence>
<evidence type="ECO:0000256" key="6">
    <source>
        <dbReference type="ARBA" id="ARBA00022989"/>
    </source>
</evidence>
<feature type="transmembrane region" description="Helical" evidence="10">
    <location>
        <begin position="407"/>
        <end position="425"/>
    </location>
</feature>
<organism evidence="11">
    <name type="scientific">Cacopsylla melanoneura</name>
    <dbReference type="NCBI Taxonomy" id="428564"/>
    <lineage>
        <taxon>Eukaryota</taxon>
        <taxon>Metazoa</taxon>
        <taxon>Ecdysozoa</taxon>
        <taxon>Arthropoda</taxon>
        <taxon>Hexapoda</taxon>
        <taxon>Insecta</taxon>
        <taxon>Pterygota</taxon>
        <taxon>Neoptera</taxon>
        <taxon>Paraneoptera</taxon>
        <taxon>Hemiptera</taxon>
        <taxon>Sternorrhyncha</taxon>
        <taxon>Psylloidea</taxon>
        <taxon>Psyllidae</taxon>
        <taxon>Psyllinae</taxon>
        <taxon>Cacopsylla</taxon>
    </lineage>
</organism>
<dbReference type="EMBL" id="HBUF01105436">
    <property type="protein sequence ID" value="CAG6639099.1"/>
    <property type="molecule type" value="Transcribed_RNA"/>
</dbReference>
<dbReference type="EMBL" id="HBUF01345187">
    <property type="protein sequence ID" value="CAG6708641.1"/>
    <property type="molecule type" value="Transcribed_RNA"/>
</dbReference>
<evidence type="ECO:0000256" key="8">
    <source>
        <dbReference type="ARBA" id="ARBA00023055"/>
    </source>
</evidence>
<proteinExistence type="inferred from homology"/>
<keyword evidence="9 10" id="KW-0472">Membrane</keyword>
<feature type="transmembrane region" description="Helical" evidence="10">
    <location>
        <begin position="372"/>
        <end position="395"/>
    </location>
</feature>
<dbReference type="GO" id="GO:0034497">
    <property type="term" value="P:protein localization to phagophore assembly site"/>
    <property type="evidence" value="ECO:0007669"/>
    <property type="project" value="TreeGrafter"/>
</dbReference>
<reference evidence="11" key="1">
    <citation type="submission" date="2021-05" db="EMBL/GenBank/DDBJ databases">
        <authorList>
            <person name="Alioto T."/>
            <person name="Alioto T."/>
            <person name="Gomez Garrido J."/>
        </authorList>
    </citation>
    <scope>NUCLEOTIDE SEQUENCE</scope>
</reference>
<dbReference type="EMBL" id="HBUF01657714">
    <property type="protein sequence ID" value="CAG6788092.1"/>
    <property type="molecule type" value="Transcribed_RNA"/>
</dbReference>
<dbReference type="GO" id="GO:0061709">
    <property type="term" value="P:reticulophagy"/>
    <property type="evidence" value="ECO:0007669"/>
    <property type="project" value="TreeGrafter"/>
</dbReference>
<dbReference type="EMBL" id="HBUF01171933">
    <property type="protein sequence ID" value="CAG6652872.1"/>
    <property type="molecule type" value="Transcribed_RNA"/>
</dbReference>
<evidence type="ECO:0000256" key="5">
    <source>
        <dbReference type="ARBA" id="ARBA00022692"/>
    </source>
</evidence>